<protein>
    <submittedName>
        <fullName evidence="1">Uncharacterized protein</fullName>
    </submittedName>
</protein>
<sequence length="127" mass="14013">MRRRVLARLVSGRVLVTLARRVGGVRAGSQGLTYALDTAGQLLMQRWHGVSDSAPSRIRRPWTPGQLFLAHSLDVSELYVRLVEVARLHGAFAVERFDAESAAWVENGLSGWLKPDAYVVLVGRSFG</sequence>
<dbReference type="Proteomes" id="UP001501842">
    <property type="component" value="Unassembled WGS sequence"/>
</dbReference>
<organism evidence="1 2">
    <name type="scientific">Actinocorallia aurantiaca</name>
    <dbReference type="NCBI Taxonomy" id="46204"/>
    <lineage>
        <taxon>Bacteria</taxon>
        <taxon>Bacillati</taxon>
        <taxon>Actinomycetota</taxon>
        <taxon>Actinomycetes</taxon>
        <taxon>Streptosporangiales</taxon>
        <taxon>Thermomonosporaceae</taxon>
        <taxon>Actinocorallia</taxon>
    </lineage>
</organism>
<dbReference type="EMBL" id="BAAATZ010000029">
    <property type="protein sequence ID" value="GAA2734106.1"/>
    <property type="molecule type" value="Genomic_DNA"/>
</dbReference>
<name>A0ABN3UJJ9_9ACTN</name>
<dbReference type="InterPro" id="IPR025855">
    <property type="entry name" value="Replic_Relax"/>
</dbReference>
<gene>
    <name evidence="1" type="ORF">GCM10010439_55670</name>
</gene>
<dbReference type="RefSeq" id="WP_425547240.1">
    <property type="nucleotide sequence ID" value="NZ_BAAATZ010000029.1"/>
</dbReference>
<reference evidence="1 2" key="1">
    <citation type="journal article" date="2019" name="Int. J. Syst. Evol. Microbiol.">
        <title>The Global Catalogue of Microorganisms (GCM) 10K type strain sequencing project: providing services to taxonomists for standard genome sequencing and annotation.</title>
        <authorList>
            <consortium name="The Broad Institute Genomics Platform"/>
            <consortium name="The Broad Institute Genome Sequencing Center for Infectious Disease"/>
            <person name="Wu L."/>
            <person name="Ma J."/>
        </authorList>
    </citation>
    <scope>NUCLEOTIDE SEQUENCE [LARGE SCALE GENOMIC DNA]</scope>
    <source>
        <strain evidence="1 2">JCM 8201</strain>
    </source>
</reference>
<evidence type="ECO:0000313" key="1">
    <source>
        <dbReference type="EMBL" id="GAA2734106.1"/>
    </source>
</evidence>
<proteinExistence type="predicted"/>
<dbReference type="Pfam" id="PF13814">
    <property type="entry name" value="Replic_Relax"/>
    <property type="match status" value="1"/>
</dbReference>
<accession>A0ABN3UJJ9</accession>
<keyword evidence="2" id="KW-1185">Reference proteome</keyword>
<evidence type="ECO:0000313" key="2">
    <source>
        <dbReference type="Proteomes" id="UP001501842"/>
    </source>
</evidence>
<comment type="caution">
    <text evidence="1">The sequence shown here is derived from an EMBL/GenBank/DDBJ whole genome shotgun (WGS) entry which is preliminary data.</text>
</comment>